<comment type="caution">
    <text evidence="7">The sequence shown here is derived from an EMBL/GenBank/DDBJ whole genome shotgun (WGS) entry which is preliminary data.</text>
</comment>
<keyword evidence="8" id="KW-1185">Reference proteome</keyword>
<evidence type="ECO:0000256" key="1">
    <source>
        <dbReference type="ARBA" id="ARBA00022729"/>
    </source>
</evidence>
<feature type="domain" description="Outer membrane protein assembly factor BamE" evidence="6">
    <location>
        <begin position="62"/>
        <end position="129"/>
    </location>
</feature>
<dbReference type="RefSeq" id="WP_408170072.1">
    <property type="nucleotide sequence ID" value="NZ_JAQQFR010000017.1"/>
</dbReference>
<feature type="chain" id="PRO_5045145346" description="Outer membrane protein assembly factor BamE" evidence="5">
    <location>
        <begin position="26"/>
        <end position="169"/>
    </location>
</feature>
<evidence type="ECO:0000259" key="6">
    <source>
        <dbReference type="Pfam" id="PF04355"/>
    </source>
</evidence>
<evidence type="ECO:0000256" key="5">
    <source>
        <dbReference type="SAM" id="SignalP"/>
    </source>
</evidence>
<dbReference type="InterPro" id="IPR026592">
    <property type="entry name" value="BamE"/>
</dbReference>
<dbReference type="InterPro" id="IPR007450">
    <property type="entry name" value="BamE_dom"/>
</dbReference>
<comment type="subcellular location">
    <subcellularLocation>
        <location evidence="4">Cell outer membrane</location>
        <topology evidence="4">Lipid-anchor</topology>
    </subcellularLocation>
</comment>
<dbReference type="Gene3D" id="3.30.1450.10">
    <property type="match status" value="1"/>
</dbReference>
<keyword evidence="4" id="KW-0449">Lipoprotein</keyword>
<keyword evidence="3 4" id="KW-0998">Cell outer membrane</keyword>
<dbReference type="InterPro" id="IPR037873">
    <property type="entry name" value="BamE-like"/>
</dbReference>
<proteinExistence type="inferred from homology"/>
<comment type="similarity">
    <text evidence="4">Belongs to the BamE family.</text>
</comment>
<comment type="function">
    <text evidence="4">Part of the outer membrane protein assembly complex, which is involved in assembly and insertion of beta-barrel proteins into the outer membrane.</text>
</comment>
<dbReference type="PROSITE" id="PS51257">
    <property type="entry name" value="PROKAR_LIPOPROTEIN"/>
    <property type="match status" value="1"/>
</dbReference>
<organism evidence="7 8">
    <name type="scientific">Herbaspirillum rhizosphaerae</name>
    <dbReference type="NCBI Taxonomy" id="346179"/>
    <lineage>
        <taxon>Bacteria</taxon>
        <taxon>Pseudomonadati</taxon>
        <taxon>Pseudomonadota</taxon>
        <taxon>Betaproteobacteria</taxon>
        <taxon>Burkholderiales</taxon>
        <taxon>Oxalobacteraceae</taxon>
        <taxon>Herbaspirillum</taxon>
    </lineage>
</organism>
<evidence type="ECO:0000313" key="7">
    <source>
        <dbReference type="EMBL" id="MFL9880952.1"/>
    </source>
</evidence>
<dbReference type="PANTHER" id="PTHR37482:SF1">
    <property type="entry name" value="OUTER MEMBRANE PROTEIN ASSEMBLY FACTOR BAME"/>
    <property type="match status" value="1"/>
</dbReference>
<sequence>MLPSTRITALTLIALGSLLSGCASNKPAEGAASADASGVHVIKKDGSLFGFFKPYRIDIQQGNFVSKEMVAQLKPGMTREQVRFVLGTPLLTDVFHTDRWDYEFRLAKGNGEIMSSRVSVFFKDNLMDRYEGGNDLPTEQEYLSLIAGSKKGAMPELSDTPIAPTITNK</sequence>
<evidence type="ECO:0000313" key="8">
    <source>
        <dbReference type="Proteomes" id="UP001629214"/>
    </source>
</evidence>
<evidence type="ECO:0000256" key="3">
    <source>
        <dbReference type="ARBA" id="ARBA00023237"/>
    </source>
</evidence>
<name>A0ABW8ZDH9_9BURK</name>
<feature type="signal peptide" evidence="5">
    <location>
        <begin position="1"/>
        <end position="25"/>
    </location>
</feature>
<dbReference type="Proteomes" id="UP001629214">
    <property type="component" value="Unassembled WGS sequence"/>
</dbReference>
<dbReference type="PANTHER" id="PTHR37482">
    <property type="entry name" value="OUTER MEMBRANE PROTEIN ASSEMBLY FACTOR BAME"/>
    <property type="match status" value="1"/>
</dbReference>
<dbReference type="Pfam" id="PF04355">
    <property type="entry name" value="BamE"/>
    <property type="match status" value="1"/>
</dbReference>
<evidence type="ECO:0000256" key="2">
    <source>
        <dbReference type="ARBA" id="ARBA00023136"/>
    </source>
</evidence>
<comment type="subunit">
    <text evidence="4">Part of the Bam complex.</text>
</comment>
<accession>A0ABW8ZDH9</accession>
<keyword evidence="4" id="KW-0564">Palmitate</keyword>
<reference evidence="7 8" key="1">
    <citation type="journal article" date="2024" name="Chem. Sci.">
        <title>Discovery of megapolipeptins by genome mining of a Burkholderiales bacteria collection.</title>
        <authorList>
            <person name="Paulo B.S."/>
            <person name="Recchia M.J.J."/>
            <person name="Lee S."/>
            <person name="Fergusson C.H."/>
            <person name="Romanowski S.B."/>
            <person name="Hernandez A."/>
            <person name="Krull N."/>
            <person name="Liu D.Y."/>
            <person name="Cavanagh H."/>
            <person name="Bos A."/>
            <person name="Gray C.A."/>
            <person name="Murphy B.T."/>
            <person name="Linington R.G."/>
            <person name="Eustaquio A.S."/>
        </authorList>
    </citation>
    <scope>NUCLEOTIDE SEQUENCE [LARGE SCALE GENOMIC DNA]</scope>
    <source>
        <strain evidence="7 8">RL21-008-BIB-B</strain>
    </source>
</reference>
<protein>
    <recommendedName>
        <fullName evidence="4">Outer membrane protein assembly factor BamE</fullName>
    </recommendedName>
</protein>
<dbReference type="HAMAP" id="MF_00925">
    <property type="entry name" value="OM_assembly_BamE"/>
    <property type="match status" value="1"/>
</dbReference>
<evidence type="ECO:0000256" key="4">
    <source>
        <dbReference type="HAMAP-Rule" id="MF_00925"/>
    </source>
</evidence>
<keyword evidence="1 4" id="KW-0732">Signal</keyword>
<dbReference type="EMBL" id="JAQQFR010000017">
    <property type="protein sequence ID" value="MFL9880952.1"/>
    <property type="molecule type" value="Genomic_DNA"/>
</dbReference>
<keyword evidence="2 4" id="KW-0472">Membrane</keyword>
<gene>
    <name evidence="4 7" type="primary">bamE</name>
    <name evidence="7" type="ORF">PQR63_21315</name>
</gene>